<feature type="domain" description="M23ase beta-sheet core" evidence="5">
    <location>
        <begin position="315"/>
        <end position="412"/>
    </location>
</feature>
<feature type="coiled-coil region" evidence="2">
    <location>
        <begin position="164"/>
        <end position="229"/>
    </location>
</feature>
<keyword evidence="8" id="KW-1185">Reference proteome</keyword>
<dbReference type="Pfam" id="PF24568">
    <property type="entry name" value="CC_PcsB"/>
    <property type="match status" value="1"/>
</dbReference>
<organism evidence="7 8">
    <name type="scientific">Mesobacillus zeae</name>
    <dbReference type="NCBI Taxonomy" id="1917180"/>
    <lineage>
        <taxon>Bacteria</taxon>
        <taxon>Bacillati</taxon>
        <taxon>Bacillota</taxon>
        <taxon>Bacilli</taxon>
        <taxon>Bacillales</taxon>
        <taxon>Bacillaceae</taxon>
        <taxon>Mesobacillus</taxon>
    </lineage>
</organism>
<evidence type="ECO:0000256" key="2">
    <source>
        <dbReference type="SAM" id="Coils"/>
    </source>
</evidence>
<evidence type="ECO:0000259" key="5">
    <source>
        <dbReference type="Pfam" id="PF01551"/>
    </source>
</evidence>
<keyword evidence="1 4" id="KW-0732">Signal</keyword>
<dbReference type="GO" id="GO:0004222">
    <property type="term" value="F:metalloendopeptidase activity"/>
    <property type="evidence" value="ECO:0007669"/>
    <property type="project" value="TreeGrafter"/>
</dbReference>
<evidence type="ECO:0000256" key="1">
    <source>
        <dbReference type="ARBA" id="ARBA00022729"/>
    </source>
</evidence>
<dbReference type="InterPro" id="IPR016047">
    <property type="entry name" value="M23ase_b-sheet_dom"/>
</dbReference>
<dbReference type="EMBL" id="QWVT01000018">
    <property type="protein sequence ID" value="RID84888.1"/>
    <property type="molecule type" value="Genomic_DNA"/>
</dbReference>
<feature type="region of interest" description="Disordered" evidence="3">
    <location>
        <begin position="257"/>
        <end position="303"/>
    </location>
</feature>
<feature type="compositionally biased region" description="Low complexity" evidence="3">
    <location>
        <begin position="281"/>
        <end position="294"/>
    </location>
</feature>
<accession>A0A398B7U2</accession>
<feature type="compositionally biased region" description="Low complexity" evidence="3">
    <location>
        <begin position="257"/>
        <end position="273"/>
    </location>
</feature>
<dbReference type="InterPro" id="IPR057309">
    <property type="entry name" value="PcsB_CC"/>
</dbReference>
<name>A0A398B7U2_9BACI</name>
<dbReference type="Pfam" id="PF01551">
    <property type="entry name" value="Peptidase_M23"/>
    <property type="match status" value="1"/>
</dbReference>
<comment type="caution">
    <text evidence="7">The sequence shown here is derived from an EMBL/GenBank/DDBJ whole genome shotgun (WGS) entry which is preliminary data.</text>
</comment>
<dbReference type="CDD" id="cd12797">
    <property type="entry name" value="M23_peptidase"/>
    <property type="match status" value="1"/>
</dbReference>
<evidence type="ECO:0000313" key="7">
    <source>
        <dbReference type="EMBL" id="RID84888.1"/>
    </source>
</evidence>
<dbReference type="InterPro" id="IPR050570">
    <property type="entry name" value="Cell_wall_metabolism_enzyme"/>
</dbReference>
<reference evidence="7 8" key="1">
    <citation type="submission" date="2018-08" db="EMBL/GenBank/DDBJ databases">
        <title>Bacillus jemisoniae sp. nov., Bacillus chryseoplanitiae sp. nov., Bacillus resnikiae sp. nov., and Bacillus frankliniae sp. nov., isolated from Viking spacecraft and associated surfaces.</title>
        <authorList>
            <person name="Seuylemezian A."/>
            <person name="Vaishampayan P."/>
        </authorList>
    </citation>
    <scope>NUCLEOTIDE SEQUENCE [LARGE SCALE GENOMIC DNA]</scope>
    <source>
        <strain evidence="7 8">JJ-247</strain>
    </source>
</reference>
<evidence type="ECO:0000256" key="3">
    <source>
        <dbReference type="SAM" id="MobiDB-lite"/>
    </source>
</evidence>
<dbReference type="InterPro" id="IPR011055">
    <property type="entry name" value="Dup_hybrid_motif"/>
</dbReference>
<feature type="chain" id="PRO_5038577856" evidence="4">
    <location>
        <begin position="21"/>
        <end position="422"/>
    </location>
</feature>
<dbReference type="PANTHER" id="PTHR21666:SF270">
    <property type="entry name" value="MUREIN HYDROLASE ACTIVATOR ENVC"/>
    <property type="match status" value="1"/>
</dbReference>
<evidence type="ECO:0000259" key="6">
    <source>
        <dbReference type="Pfam" id="PF24568"/>
    </source>
</evidence>
<dbReference type="Gene3D" id="6.10.250.3150">
    <property type="match status" value="1"/>
</dbReference>
<feature type="domain" description="Peptidoglycan hydrolase PcsB coiled-coil" evidence="6">
    <location>
        <begin position="110"/>
        <end position="184"/>
    </location>
</feature>
<dbReference type="AlphaFoldDB" id="A0A398B7U2"/>
<feature type="signal peptide" evidence="4">
    <location>
        <begin position="1"/>
        <end position="20"/>
    </location>
</feature>
<sequence>MKKQILSLAIVSTLSLGSLAIPFGVNQAKAESLSELKEKQSKAHQEKVQLNSTIQEKKSKIGDLQTQQKGLEAQIKKSDLAVEDATLKIQEKNEQIKQIEKEIKKLEAEIKVLMERIEKRNALLKDRARSYQENGGTVDYLDVILGAQSFGDFVDRMNAVATIVEADQDILDEHKKDKKELEDKQKSVEAKLAEAKEMKAELEELSAKLKAEIKQKNSLMGELKKEEEHIHAETLSLEEEAQLASAQEAAFAQAIQNEQNRQAAAAQPMQSSSNGGGGGSVAPNPSAAPPASNGMLQRPANGTITSGLGSRWGSFHAGLDIANRGANVPIVAAADGVVIRSYYSSSYGNVIFLAHSINGKRYTTVYAHMSARMVSGGSVSRGQQIGVMGNTGQSFGQHLHFELHIGDWNQAKSNAVDPSGYF</sequence>
<evidence type="ECO:0000256" key="4">
    <source>
        <dbReference type="SAM" id="SignalP"/>
    </source>
</evidence>
<evidence type="ECO:0000313" key="8">
    <source>
        <dbReference type="Proteomes" id="UP000265816"/>
    </source>
</evidence>
<dbReference type="SUPFAM" id="SSF51261">
    <property type="entry name" value="Duplicated hybrid motif"/>
    <property type="match status" value="1"/>
</dbReference>
<keyword evidence="2" id="KW-0175">Coiled coil</keyword>
<dbReference type="PANTHER" id="PTHR21666">
    <property type="entry name" value="PEPTIDASE-RELATED"/>
    <property type="match status" value="1"/>
</dbReference>
<feature type="coiled-coil region" evidence="2">
    <location>
        <begin position="33"/>
        <end position="134"/>
    </location>
</feature>
<dbReference type="Gene3D" id="2.70.70.10">
    <property type="entry name" value="Glucose Permease (Domain IIA)"/>
    <property type="match status" value="1"/>
</dbReference>
<gene>
    <name evidence="7" type="ORF">D1970_11105</name>
</gene>
<protein>
    <submittedName>
        <fullName evidence="7">Peptidase M23</fullName>
    </submittedName>
</protein>
<dbReference type="RefSeq" id="WP_119112941.1">
    <property type="nucleotide sequence ID" value="NZ_CBCSEO010000021.1"/>
</dbReference>
<dbReference type="OrthoDB" id="9805070at2"/>
<dbReference type="Proteomes" id="UP000265816">
    <property type="component" value="Unassembled WGS sequence"/>
</dbReference>
<proteinExistence type="predicted"/>